<keyword evidence="2" id="KW-0288">FMN</keyword>
<dbReference type="EMBL" id="CP032568">
    <property type="protein sequence ID" value="AYF76466.1"/>
    <property type="molecule type" value="Genomic_DNA"/>
</dbReference>
<keyword evidence="7" id="KW-1185">Reference proteome</keyword>
<dbReference type="Pfam" id="PF00296">
    <property type="entry name" value="Bac_luciferase"/>
    <property type="match status" value="1"/>
</dbReference>
<sequence>MVLPFRFGVNLMSPASRPDWIEKCRRAEDLGFDVLGVPDHLGMPAPFPALMLAAEVTERPRLNTFVLNTPFYNPVLLAREVAGLDQLTGGRFELGLGSGYVRAEFEAAGLPFPSAGSRVAHLEQTVITLRRLFADPDYRPRLAQPDGPPLLIAGWGERALGVAAAHADIVAFTGAGSADSGLLTLATAADTQKKTQQVRGLLGSRSASVEFNLLVQAVATPGERDATLAYLTDHLPFGFAGAPEDLPVILLGTPAQMAEALRERRERFGFNYITVLEHNMERMAGLIELLQGE</sequence>
<protein>
    <submittedName>
        <fullName evidence="6">TIGR03621 family F420-dependent LLM class oxidoreductase</fullName>
    </submittedName>
</protein>
<dbReference type="InterPro" id="IPR050172">
    <property type="entry name" value="SsuD_RutA_monooxygenase"/>
</dbReference>
<evidence type="ECO:0000259" key="5">
    <source>
        <dbReference type="Pfam" id="PF00296"/>
    </source>
</evidence>
<evidence type="ECO:0000256" key="4">
    <source>
        <dbReference type="ARBA" id="ARBA00023033"/>
    </source>
</evidence>
<evidence type="ECO:0000313" key="7">
    <source>
        <dbReference type="Proteomes" id="UP000267164"/>
    </source>
</evidence>
<evidence type="ECO:0000256" key="3">
    <source>
        <dbReference type="ARBA" id="ARBA00023002"/>
    </source>
</evidence>
<keyword evidence="3" id="KW-0560">Oxidoreductase</keyword>
<evidence type="ECO:0000256" key="2">
    <source>
        <dbReference type="ARBA" id="ARBA00022643"/>
    </source>
</evidence>
<dbReference type="Gene3D" id="3.20.20.30">
    <property type="entry name" value="Luciferase-like domain"/>
    <property type="match status" value="1"/>
</dbReference>
<dbReference type="PANTHER" id="PTHR42847">
    <property type="entry name" value="ALKANESULFONATE MONOOXYGENASE"/>
    <property type="match status" value="1"/>
</dbReference>
<gene>
    <name evidence="6" type="ORF">D7D52_24545</name>
</gene>
<name>A0A386ZG91_9NOCA</name>
<reference evidence="6 7" key="1">
    <citation type="submission" date="2018-09" db="EMBL/GenBank/DDBJ databases">
        <title>Nocardia yunnanensis sp. nov., an actinomycete isolated from a soil sample.</title>
        <authorList>
            <person name="Zhang J."/>
        </authorList>
    </citation>
    <scope>NUCLEOTIDE SEQUENCE [LARGE SCALE GENOMIC DNA]</scope>
    <source>
        <strain evidence="6 7">CFHS0054</strain>
    </source>
</reference>
<dbReference type="InterPro" id="IPR019923">
    <property type="entry name" value="Lucif-like_OxRdtase_MSMEG_2516"/>
</dbReference>
<dbReference type="RefSeq" id="WP_120740008.1">
    <property type="nucleotide sequence ID" value="NZ_CP032568.1"/>
</dbReference>
<keyword evidence="1" id="KW-0285">Flavoprotein</keyword>
<dbReference type="Proteomes" id="UP000267164">
    <property type="component" value="Chromosome"/>
</dbReference>
<dbReference type="PANTHER" id="PTHR42847:SF4">
    <property type="entry name" value="ALKANESULFONATE MONOOXYGENASE-RELATED"/>
    <property type="match status" value="1"/>
</dbReference>
<dbReference type="InterPro" id="IPR036661">
    <property type="entry name" value="Luciferase-like_sf"/>
</dbReference>
<dbReference type="GO" id="GO:0008726">
    <property type="term" value="F:alkanesulfonate monooxygenase activity"/>
    <property type="evidence" value="ECO:0007669"/>
    <property type="project" value="TreeGrafter"/>
</dbReference>
<evidence type="ECO:0000313" key="6">
    <source>
        <dbReference type="EMBL" id="AYF76466.1"/>
    </source>
</evidence>
<accession>A0A386ZG91</accession>
<dbReference type="GO" id="GO:0046306">
    <property type="term" value="P:alkanesulfonate catabolic process"/>
    <property type="evidence" value="ECO:0007669"/>
    <property type="project" value="TreeGrafter"/>
</dbReference>
<organism evidence="6 7">
    <name type="scientific">Nocardia yunnanensis</name>
    <dbReference type="NCBI Taxonomy" id="2382165"/>
    <lineage>
        <taxon>Bacteria</taxon>
        <taxon>Bacillati</taxon>
        <taxon>Actinomycetota</taxon>
        <taxon>Actinomycetes</taxon>
        <taxon>Mycobacteriales</taxon>
        <taxon>Nocardiaceae</taxon>
        <taxon>Nocardia</taxon>
    </lineage>
</organism>
<dbReference type="KEGG" id="nyu:D7D52_24545"/>
<evidence type="ECO:0000256" key="1">
    <source>
        <dbReference type="ARBA" id="ARBA00022630"/>
    </source>
</evidence>
<dbReference type="OrthoDB" id="4288123at2"/>
<keyword evidence="4" id="KW-0503">Monooxygenase</keyword>
<dbReference type="AlphaFoldDB" id="A0A386ZG91"/>
<dbReference type="SUPFAM" id="SSF51679">
    <property type="entry name" value="Bacterial luciferase-like"/>
    <property type="match status" value="1"/>
</dbReference>
<dbReference type="NCBIfam" id="TIGR03621">
    <property type="entry name" value="F420_MSMEG_2516"/>
    <property type="match status" value="1"/>
</dbReference>
<feature type="domain" description="Luciferase-like" evidence="5">
    <location>
        <begin position="2"/>
        <end position="175"/>
    </location>
</feature>
<dbReference type="InterPro" id="IPR011251">
    <property type="entry name" value="Luciferase-like_dom"/>
</dbReference>
<proteinExistence type="predicted"/>